<evidence type="ECO:0000313" key="7">
    <source>
        <dbReference type="Proteomes" id="UP001596037"/>
    </source>
</evidence>
<dbReference type="EMBL" id="JBHSMF010000002">
    <property type="protein sequence ID" value="MFC5496242.1"/>
    <property type="molecule type" value="Genomic_DNA"/>
</dbReference>
<dbReference type="Pfam" id="PF03466">
    <property type="entry name" value="LysR_substrate"/>
    <property type="match status" value="1"/>
</dbReference>
<organism evidence="6 7">
    <name type="scientific">Caenimonas terrae</name>
    <dbReference type="NCBI Taxonomy" id="696074"/>
    <lineage>
        <taxon>Bacteria</taxon>
        <taxon>Pseudomonadati</taxon>
        <taxon>Pseudomonadota</taxon>
        <taxon>Betaproteobacteria</taxon>
        <taxon>Burkholderiales</taxon>
        <taxon>Comamonadaceae</taxon>
        <taxon>Caenimonas</taxon>
    </lineage>
</organism>
<dbReference type="InterPro" id="IPR037424">
    <property type="entry name" value="NocR_PBP2"/>
</dbReference>
<evidence type="ECO:0000256" key="3">
    <source>
        <dbReference type="ARBA" id="ARBA00023125"/>
    </source>
</evidence>
<protein>
    <submittedName>
        <fullName evidence="6">LysR family transcriptional regulator</fullName>
    </submittedName>
</protein>
<evidence type="ECO:0000256" key="1">
    <source>
        <dbReference type="ARBA" id="ARBA00009437"/>
    </source>
</evidence>
<dbReference type="InterPro" id="IPR036388">
    <property type="entry name" value="WH-like_DNA-bd_sf"/>
</dbReference>
<dbReference type="Proteomes" id="UP001596037">
    <property type="component" value="Unassembled WGS sequence"/>
</dbReference>
<dbReference type="SUPFAM" id="SSF53850">
    <property type="entry name" value="Periplasmic binding protein-like II"/>
    <property type="match status" value="1"/>
</dbReference>
<keyword evidence="3" id="KW-0238">DNA-binding</keyword>
<comment type="caution">
    <text evidence="6">The sequence shown here is derived from an EMBL/GenBank/DDBJ whole genome shotgun (WGS) entry which is preliminary data.</text>
</comment>
<evidence type="ECO:0000259" key="5">
    <source>
        <dbReference type="PROSITE" id="PS50931"/>
    </source>
</evidence>
<dbReference type="RefSeq" id="WP_376848270.1">
    <property type="nucleotide sequence ID" value="NZ_JBHSMF010000002.1"/>
</dbReference>
<dbReference type="InterPro" id="IPR036390">
    <property type="entry name" value="WH_DNA-bd_sf"/>
</dbReference>
<name>A0ABW0N8F6_9BURK</name>
<evidence type="ECO:0000313" key="6">
    <source>
        <dbReference type="EMBL" id="MFC5496242.1"/>
    </source>
</evidence>
<dbReference type="InterPro" id="IPR005119">
    <property type="entry name" value="LysR_subst-bd"/>
</dbReference>
<accession>A0ABW0N8F6</accession>
<dbReference type="Pfam" id="PF00126">
    <property type="entry name" value="HTH_1"/>
    <property type="match status" value="1"/>
</dbReference>
<dbReference type="InterPro" id="IPR000847">
    <property type="entry name" value="LysR_HTH_N"/>
</dbReference>
<keyword evidence="2" id="KW-0805">Transcription regulation</keyword>
<dbReference type="PANTHER" id="PTHR30427">
    <property type="entry name" value="TRANSCRIPTIONAL ACTIVATOR PROTEIN LYSR"/>
    <property type="match status" value="1"/>
</dbReference>
<sequence length="305" mass="33319">MKFSLRQMEVFRAVMLTGSIRAAAQLLFASQPAVSRIIAHTEQTLGLMLFNRVKGKLTPTPEGEALFREVDEFYQQAVKVDEFARALALGPSGTLRIAASPSLSRGLMSRAIAQFVQRYPGIHVNFRTTLLNSMPQEVLSNRVDLAVSVHPIDHPNLRVEPFTRGRMVCVVPLGHELAQLATVPLAELARYPVISHDAGIPFGRLVAAAFERAGVELKTRINIHQSDMACSLARSGAGVAIVDEFTAEGMGWTDLQTLPLADEIVLEPSIVRSVFDHGRTHAGKFIEVLKQQAAREGHGQTSAQP</sequence>
<proteinExistence type="inferred from homology"/>
<dbReference type="PANTHER" id="PTHR30427:SF1">
    <property type="entry name" value="TRANSCRIPTIONAL ACTIVATOR PROTEIN LYSR"/>
    <property type="match status" value="1"/>
</dbReference>
<dbReference type="CDD" id="cd08415">
    <property type="entry name" value="PBP2_LysR_opines_like"/>
    <property type="match status" value="1"/>
</dbReference>
<gene>
    <name evidence="6" type="ORF">ACFPOE_01730</name>
</gene>
<dbReference type="SUPFAM" id="SSF46785">
    <property type="entry name" value="Winged helix' DNA-binding domain"/>
    <property type="match status" value="1"/>
</dbReference>
<feature type="domain" description="HTH lysR-type" evidence="5">
    <location>
        <begin position="3"/>
        <end position="60"/>
    </location>
</feature>
<reference evidence="7" key="1">
    <citation type="journal article" date="2019" name="Int. J. Syst. Evol. Microbiol.">
        <title>The Global Catalogue of Microorganisms (GCM) 10K type strain sequencing project: providing services to taxonomists for standard genome sequencing and annotation.</title>
        <authorList>
            <consortium name="The Broad Institute Genomics Platform"/>
            <consortium name="The Broad Institute Genome Sequencing Center for Infectious Disease"/>
            <person name="Wu L."/>
            <person name="Ma J."/>
        </authorList>
    </citation>
    <scope>NUCLEOTIDE SEQUENCE [LARGE SCALE GENOMIC DNA]</scope>
    <source>
        <strain evidence="7">CCUG 57401</strain>
    </source>
</reference>
<comment type="similarity">
    <text evidence="1">Belongs to the LysR transcriptional regulatory family.</text>
</comment>
<dbReference type="PROSITE" id="PS50931">
    <property type="entry name" value="HTH_LYSR"/>
    <property type="match status" value="1"/>
</dbReference>
<keyword evidence="4" id="KW-0804">Transcription</keyword>
<dbReference type="Gene3D" id="3.40.190.290">
    <property type="match status" value="1"/>
</dbReference>
<dbReference type="Gene3D" id="1.10.10.10">
    <property type="entry name" value="Winged helix-like DNA-binding domain superfamily/Winged helix DNA-binding domain"/>
    <property type="match status" value="1"/>
</dbReference>
<evidence type="ECO:0000256" key="4">
    <source>
        <dbReference type="ARBA" id="ARBA00023163"/>
    </source>
</evidence>
<keyword evidence="7" id="KW-1185">Reference proteome</keyword>
<evidence type="ECO:0000256" key="2">
    <source>
        <dbReference type="ARBA" id="ARBA00023015"/>
    </source>
</evidence>